<evidence type="ECO:0000256" key="2">
    <source>
        <dbReference type="PROSITE-ProRule" id="PRU00285"/>
    </source>
</evidence>
<sequence length="301" mass="33089">MPFYQRAFFNPAVADNAFTNIFQLINDIDSYQREASAPACKPQPQPQKQQRVCKPRHEHAAHHRRSGLDDFASVFGVTRPFNPRFDVRETDSTYELHGELAGVDRNNVSLEFTEPQTLVISGNVERNYSSASPSTQQPAVAAAPEAVPEAIADTHSESEDEPILPDGARTPAEEDEPFTEIAAPRSPSPARSHRATVTDEATEDALERGQDVTNEKAAEAEAEVADPAEVAPEEADTPAQAQAAASSDRYWVQERAVGQFKRVFSFPVPVDEANVRASLENGILNVSIPKAKRETRRIVVF</sequence>
<dbReference type="GeneID" id="27669763"/>
<dbReference type="PROSITE" id="PS01031">
    <property type="entry name" value="SHSP"/>
    <property type="match status" value="1"/>
</dbReference>
<evidence type="ECO:0000259" key="5">
    <source>
        <dbReference type="PROSITE" id="PS01031"/>
    </source>
</evidence>
<dbReference type="Pfam" id="PF00011">
    <property type="entry name" value="HSP20"/>
    <property type="match status" value="1"/>
</dbReference>
<feature type="region of interest" description="Disordered" evidence="4">
    <location>
        <begin position="127"/>
        <end position="146"/>
    </location>
</feature>
<dbReference type="AlphaFoldDB" id="A0A0F2MHE0"/>
<evidence type="ECO:0000256" key="4">
    <source>
        <dbReference type="SAM" id="MobiDB-lite"/>
    </source>
</evidence>
<organism evidence="6 7">
    <name type="scientific">Sporothrix schenckii 1099-18</name>
    <dbReference type="NCBI Taxonomy" id="1397361"/>
    <lineage>
        <taxon>Eukaryota</taxon>
        <taxon>Fungi</taxon>
        <taxon>Dikarya</taxon>
        <taxon>Ascomycota</taxon>
        <taxon>Pezizomycotina</taxon>
        <taxon>Sordariomycetes</taxon>
        <taxon>Sordariomycetidae</taxon>
        <taxon>Ophiostomatales</taxon>
        <taxon>Ophiostomataceae</taxon>
        <taxon>Sporothrix</taxon>
    </lineage>
</organism>
<feature type="compositionally biased region" description="Basic and acidic residues" evidence="4">
    <location>
        <begin position="205"/>
        <end position="219"/>
    </location>
</feature>
<keyword evidence="1" id="KW-0346">Stress response</keyword>
<gene>
    <name evidence="6" type="ORF">SPSK_07831</name>
</gene>
<accession>A0A0F2MHE0</accession>
<feature type="compositionally biased region" description="Acidic residues" evidence="4">
    <location>
        <begin position="220"/>
        <end position="236"/>
    </location>
</feature>
<protein>
    <recommendedName>
        <fullName evidence="5">SHSP domain-containing protein</fullName>
    </recommendedName>
</protein>
<comment type="caution">
    <text evidence="6">The sequence shown here is derived from an EMBL/GenBank/DDBJ whole genome shotgun (WGS) entry which is preliminary data.</text>
</comment>
<dbReference type="RefSeq" id="XP_016591140.1">
    <property type="nucleotide sequence ID" value="XM_016734486.1"/>
</dbReference>
<dbReference type="Gene3D" id="2.60.40.790">
    <property type="match status" value="1"/>
</dbReference>
<evidence type="ECO:0000313" key="6">
    <source>
        <dbReference type="EMBL" id="KJR88464.1"/>
    </source>
</evidence>
<dbReference type="CDD" id="cd00298">
    <property type="entry name" value="ACD_sHsps_p23-like"/>
    <property type="match status" value="1"/>
</dbReference>
<dbReference type="VEuPathDB" id="FungiDB:SPSK_07831"/>
<feature type="domain" description="SHSP" evidence="5">
    <location>
        <begin position="76"/>
        <end position="301"/>
    </location>
</feature>
<dbReference type="CDD" id="cd06464">
    <property type="entry name" value="ACD_sHsps-like"/>
    <property type="match status" value="1"/>
</dbReference>
<feature type="compositionally biased region" description="Low complexity" evidence="4">
    <location>
        <begin position="237"/>
        <end position="248"/>
    </location>
</feature>
<dbReference type="InterPro" id="IPR002068">
    <property type="entry name" value="A-crystallin/Hsp20_dom"/>
</dbReference>
<evidence type="ECO:0000256" key="3">
    <source>
        <dbReference type="RuleBase" id="RU003616"/>
    </source>
</evidence>
<reference evidence="6 7" key="1">
    <citation type="journal article" date="2014" name="BMC Genomics">
        <title>Comparative genomics of the major fungal agents of human and animal Sporotrichosis: Sporothrix schenckii and Sporothrix brasiliensis.</title>
        <authorList>
            <person name="Teixeira M.M."/>
            <person name="de Almeida L.G."/>
            <person name="Kubitschek-Barreira P."/>
            <person name="Alves F.L."/>
            <person name="Kioshima E.S."/>
            <person name="Abadio A.K."/>
            <person name="Fernandes L."/>
            <person name="Derengowski L.S."/>
            <person name="Ferreira K.S."/>
            <person name="Souza R.C."/>
            <person name="Ruiz J.C."/>
            <person name="de Andrade N.C."/>
            <person name="Paes H.C."/>
            <person name="Nicola A.M."/>
            <person name="Albuquerque P."/>
            <person name="Gerber A.L."/>
            <person name="Martins V.P."/>
            <person name="Peconick L.D."/>
            <person name="Neto A.V."/>
            <person name="Chaucanez C.B."/>
            <person name="Silva P.A."/>
            <person name="Cunha O.L."/>
            <person name="de Oliveira F.F."/>
            <person name="dos Santos T.C."/>
            <person name="Barros A.L."/>
            <person name="Soares M.A."/>
            <person name="de Oliveira L.M."/>
            <person name="Marini M.M."/>
            <person name="Villalobos-Duno H."/>
            <person name="Cunha M.M."/>
            <person name="de Hoog S."/>
            <person name="da Silveira J.F."/>
            <person name="Henrissat B."/>
            <person name="Nino-Vega G.A."/>
            <person name="Cisalpino P.S."/>
            <person name="Mora-Montes H.M."/>
            <person name="Almeida S.R."/>
            <person name="Stajich J.E."/>
            <person name="Lopes-Bezerra L.M."/>
            <person name="Vasconcelos A.T."/>
            <person name="Felipe M.S."/>
        </authorList>
    </citation>
    <scope>NUCLEOTIDE SEQUENCE [LARGE SCALE GENOMIC DNA]</scope>
    <source>
        <strain evidence="6 7">1099-18</strain>
    </source>
</reference>
<dbReference type="PANTHER" id="PTHR11527">
    <property type="entry name" value="HEAT-SHOCK PROTEIN 20 FAMILY MEMBER"/>
    <property type="match status" value="1"/>
</dbReference>
<dbReference type="KEGG" id="ssck:SPSK_07831"/>
<dbReference type="InterPro" id="IPR008978">
    <property type="entry name" value="HSP20-like_chaperone"/>
</dbReference>
<feature type="region of interest" description="Disordered" evidence="4">
    <location>
        <begin position="152"/>
        <end position="248"/>
    </location>
</feature>
<dbReference type="OrthoDB" id="1431247at2759"/>
<comment type="similarity">
    <text evidence="2 3">Belongs to the small heat shock protein (HSP20) family.</text>
</comment>
<dbReference type="SUPFAM" id="SSF49764">
    <property type="entry name" value="HSP20-like chaperones"/>
    <property type="match status" value="1"/>
</dbReference>
<evidence type="ECO:0000313" key="7">
    <source>
        <dbReference type="Proteomes" id="UP000033710"/>
    </source>
</evidence>
<feature type="compositionally biased region" description="Polar residues" evidence="4">
    <location>
        <begin position="127"/>
        <end position="137"/>
    </location>
</feature>
<dbReference type="Proteomes" id="UP000033710">
    <property type="component" value="Unassembled WGS sequence"/>
</dbReference>
<proteinExistence type="inferred from homology"/>
<dbReference type="EMBL" id="AXCR01000004">
    <property type="protein sequence ID" value="KJR88464.1"/>
    <property type="molecule type" value="Genomic_DNA"/>
</dbReference>
<dbReference type="InterPro" id="IPR031107">
    <property type="entry name" value="Small_HSP"/>
</dbReference>
<evidence type="ECO:0000256" key="1">
    <source>
        <dbReference type="ARBA" id="ARBA00023016"/>
    </source>
</evidence>
<name>A0A0F2MHE0_SPOSC</name>
<reference evidence="6 7" key="2">
    <citation type="journal article" date="2015" name="Eukaryot. Cell">
        <title>Asexual propagation of a virulent clone complex in a human and feline outbreak of sporotrichosis.</title>
        <authorList>
            <person name="Teixeira Mde M."/>
            <person name="Rodrigues A.M."/>
            <person name="Tsui C.K."/>
            <person name="de Almeida L.G."/>
            <person name="Van Diepeningen A.D."/>
            <person name="van den Ende B.G."/>
            <person name="Fernandes G.F."/>
            <person name="Kano R."/>
            <person name="Hamelin R.C."/>
            <person name="Lopes-Bezerra L.M."/>
            <person name="Vasconcelos A.T."/>
            <person name="de Hoog S."/>
            <person name="de Camargo Z.P."/>
            <person name="Felipe M.S."/>
        </authorList>
    </citation>
    <scope>NUCLEOTIDE SEQUENCE [LARGE SCALE GENOMIC DNA]</scope>
    <source>
        <strain evidence="6 7">1099-18</strain>
    </source>
</reference>